<keyword evidence="2" id="KW-0067">ATP-binding</keyword>
<dbReference type="InterPro" id="IPR051396">
    <property type="entry name" value="Bact_Antivir_Def_Nuclease"/>
</dbReference>
<dbReference type="GeneID" id="86980758"/>
<keyword evidence="2" id="KW-0547">Nucleotide-binding</keyword>
<dbReference type="GO" id="GO:0016887">
    <property type="term" value="F:ATP hydrolysis activity"/>
    <property type="evidence" value="ECO:0007669"/>
    <property type="project" value="InterPro"/>
</dbReference>
<accession>A0A4Q0I2Y9</accession>
<evidence type="ECO:0000259" key="1">
    <source>
        <dbReference type="Pfam" id="PF13304"/>
    </source>
</evidence>
<organism evidence="2 3">
    <name type="scientific">Pseudomonas azotoformans</name>
    <dbReference type="NCBI Taxonomy" id="47878"/>
    <lineage>
        <taxon>Bacteria</taxon>
        <taxon>Pseudomonadati</taxon>
        <taxon>Pseudomonadota</taxon>
        <taxon>Gammaproteobacteria</taxon>
        <taxon>Pseudomonadales</taxon>
        <taxon>Pseudomonadaceae</taxon>
        <taxon>Pseudomonas</taxon>
    </lineage>
</organism>
<proteinExistence type="predicted"/>
<dbReference type="AlphaFoldDB" id="A0A4Q0I2Y9"/>
<dbReference type="Gene3D" id="3.40.50.300">
    <property type="entry name" value="P-loop containing nucleotide triphosphate hydrolases"/>
    <property type="match status" value="1"/>
</dbReference>
<dbReference type="Pfam" id="PF13304">
    <property type="entry name" value="AAA_21"/>
    <property type="match status" value="1"/>
</dbReference>
<comment type="caution">
    <text evidence="2">The sequence shown here is derived from an EMBL/GenBank/DDBJ whole genome shotgun (WGS) entry which is preliminary data.</text>
</comment>
<gene>
    <name evidence="2" type="ORF">B4O85_01465</name>
</gene>
<feature type="domain" description="ATPase AAA-type core" evidence="1">
    <location>
        <begin position="25"/>
        <end position="327"/>
    </location>
</feature>
<protein>
    <submittedName>
        <fullName evidence="2">ATP-binding protein</fullName>
    </submittedName>
</protein>
<reference evidence="2 3" key="1">
    <citation type="submission" date="2017-03" db="EMBL/GenBank/DDBJ databases">
        <title>Pseudomonas azotoformans: Salt tolerant bacteria having multiple plant growth promoting attributes.</title>
        <authorList>
            <person name="Srivastava A.K."/>
            <person name="Sharma A."/>
            <person name="Srivastava A.K."/>
            <person name="Jamali H."/>
            <person name="Yadav J."/>
            <person name="Srivastava R."/>
            <person name="Kashyap P.L."/>
            <person name="Chakdar H."/>
            <person name="Saxena A.K."/>
        </authorList>
    </citation>
    <scope>NUCLEOTIDE SEQUENCE [LARGE SCALE GENOMIC DNA]</scope>
    <source>
        <strain evidence="2 3">SC 14</strain>
    </source>
</reference>
<dbReference type="RefSeq" id="WP_054896208.1">
    <property type="nucleotide sequence ID" value="NZ_MZZJ01000001.1"/>
</dbReference>
<dbReference type="PANTHER" id="PTHR43581:SF2">
    <property type="entry name" value="EXCINUCLEASE ATPASE SUBUNIT"/>
    <property type="match status" value="1"/>
</dbReference>
<dbReference type="EMBL" id="MZZJ01000001">
    <property type="protein sequence ID" value="RXE54799.1"/>
    <property type="molecule type" value="Genomic_DNA"/>
</dbReference>
<dbReference type="InterPro" id="IPR003959">
    <property type="entry name" value="ATPase_AAA_core"/>
</dbReference>
<evidence type="ECO:0000313" key="2">
    <source>
        <dbReference type="EMBL" id="RXE54799.1"/>
    </source>
</evidence>
<evidence type="ECO:0000313" key="3">
    <source>
        <dbReference type="Proteomes" id="UP000290481"/>
    </source>
</evidence>
<dbReference type="GO" id="GO:0006302">
    <property type="term" value="P:double-strand break repair"/>
    <property type="evidence" value="ECO:0007669"/>
    <property type="project" value="InterPro"/>
</dbReference>
<dbReference type="Proteomes" id="UP000290481">
    <property type="component" value="Unassembled WGS sequence"/>
</dbReference>
<sequence length="422" mass="47585">MRLDQLHIQNFRCYEDATFDFQPGFNLVVGVNGSGKTSLLQAVASSLYNFSTAMGNRDAQITDQDVRFTIQQYDDRYRFEHLYPLKLNAKGSAFGLDNWEIFKERKDQGQSYNHVVHTTVSTQLDNLDSKGQMDLPIIAFYRANRRWASPNVTAEFAATQKSSRLDAYANWSDAAINLTNFESWFIGKTLERLQRMSRSEAKNSFDDELLWVNLALKSVLPDSKGIEYDLGLRTLLVQLNQNKTLPFSSLSDGQRGLFSLIADIARRMCLINPHMGSKVLEKTNGIIVIDELDIHLHPGWQRSIVSTLKKAFPKIQFIAASHSPQIIGGLMPNEIMLLNDGDASHPRVSYGLDSSRVLEEIMGVSEREPEVETLLSELFSTIEDNNLVEAKAQLKALRKVAPDLPEFAGAQALIRRKEILGK</sequence>
<dbReference type="SUPFAM" id="SSF52540">
    <property type="entry name" value="P-loop containing nucleoside triphosphate hydrolases"/>
    <property type="match status" value="1"/>
</dbReference>
<dbReference type="InterPro" id="IPR027417">
    <property type="entry name" value="P-loop_NTPase"/>
</dbReference>
<dbReference type="GO" id="GO:0005524">
    <property type="term" value="F:ATP binding"/>
    <property type="evidence" value="ECO:0007669"/>
    <property type="project" value="UniProtKB-KW"/>
</dbReference>
<name>A0A4Q0I2Y9_PSEAZ</name>
<dbReference type="PANTHER" id="PTHR43581">
    <property type="entry name" value="ATP/GTP PHOSPHATASE"/>
    <property type="match status" value="1"/>
</dbReference>